<dbReference type="Gene3D" id="2.60.40.420">
    <property type="entry name" value="Cupredoxins - blue copper proteins"/>
    <property type="match status" value="3"/>
</dbReference>
<proteinExistence type="predicted"/>
<dbReference type="InterPro" id="IPR045087">
    <property type="entry name" value="Cu-oxidase_fam"/>
</dbReference>
<organism evidence="6 7">
    <name type="scientific">Actinomycetospora aeridis</name>
    <dbReference type="NCBI Taxonomy" id="3129231"/>
    <lineage>
        <taxon>Bacteria</taxon>
        <taxon>Bacillati</taxon>
        <taxon>Actinomycetota</taxon>
        <taxon>Actinomycetes</taxon>
        <taxon>Pseudonocardiales</taxon>
        <taxon>Pseudonocardiaceae</taxon>
        <taxon>Actinomycetospora</taxon>
    </lineage>
</organism>
<feature type="transmembrane region" description="Helical" evidence="3">
    <location>
        <begin position="26"/>
        <end position="45"/>
    </location>
</feature>
<evidence type="ECO:0000256" key="3">
    <source>
        <dbReference type="SAM" id="Phobius"/>
    </source>
</evidence>
<accession>A0ABU8N9Q5</accession>
<protein>
    <submittedName>
        <fullName evidence="6">Multicopper oxidase family protein</fullName>
    </submittedName>
</protein>
<evidence type="ECO:0000259" key="4">
    <source>
        <dbReference type="Pfam" id="PF07731"/>
    </source>
</evidence>
<sequence length="503" mass="53557">MLRARRRSWRLGRSWRTRAGGPRRRALIAVVAALVVIAPIAWMWIDSQMPSSYSVEDMGTPDLGGGPGMDHAGMAGMTGTAVDQLREPPGPADVDVTLTARAGRVTLPSGRVVDGYTLNGTTPGPEIRAVQGQMVQVRLVNENVAEGVTLHWHGYDVPAGDDGVAGVTQDAVGPGGSFVYRFRADQVGTFWYHSHQVADPQVKGGLFGALVVTPRDGLGDTADVTVMTHNYAGRRTVNGLEGDVPAAGAPGQRVRVRVVNTDNGPVQVWVGGAPYRLAALDGTDVNGPTPSTDSLPVTAGGRADLEIDLPADGAGVRVELGGASAVTFGRPLPPTPRPAGELDPLRYGSPAALPFDPAAADRRFDYVIGRRLGFLDGTPGMWWTVNGHLWPDVPMYVVREGDVVRMHIENGSGELHPMHLHGHHAVVLARDGVPATGSPWWSDSLDVQDGHSYDIAFVADNPGLWMDHCHNLAHPSEGLMAHLMYEGVTTPYRVGGDPHNDPE</sequence>
<dbReference type="InterPro" id="IPR011707">
    <property type="entry name" value="Cu-oxidase-like_N"/>
</dbReference>
<keyword evidence="3" id="KW-0812">Transmembrane</keyword>
<dbReference type="PROSITE" id="PS00080">
    <property type="entry name" value="MULTICOPPER_OXIDASE2"/>
    <property type="match status" value="1"/>
</dbReference>
<reference evidence="6 7" key="1">
    <citation type="submission" date="2024-03" db="EMBL/GenBank/DDBJ databases">
        <title>Actinomycetospora sp. OC33-EN06, a novel actinomycete isolated from wild orchid (Aerides multiflora).</title>
        <authorList>
            <person name="Suriyachadkun C."/>
        </authorList>
    </citation>
    <scope>NUCLEOTIDE SEQUENCE [LARGE SCALE GENOMIC DNA]</scope>
    <source>
        <strain evidence="6 7">OC33-EN06</strain>
    </source>
</reference>
<name>A0ABU8N9Q5_9PSEU</name>
<dbReference type="Pfam" id="PF07731">
    <property type="entry name" value="Cu-oxidase_2"/>
    <property type="match status" value="1"/>
</dbReference>
<gene>
    <name evidence="6" type="ORF">WCD41_21975</name>
</gene>
<feature type="domain" description="Plastocyanin-like" evidence="4">
    <location>
        <begin position="383"/>
        <end position="484"/>
    </location>
</feature>
<feature type="domain" description="Plastocyanin-like" evidence="5">
    <location>
        <begin position="108"/>
        <end position="215"/>
    </location>
</feature>
<comment type="caution">
    <text evidence="6">The sequence shown here is derived from an EMBL/GenBank/DDBJ whole genome shotgun (WGS) entry which is preliminary data.</text>
</comment>
<dbReference type="SUPFAM" id="SSF49503">
    <property type="entry name" value="Cupredoxins"/>
    <property type="match status" value="3"/>
</dbReference>
<dbReference type="RefSeq" id="WP_337716409.1">
    <property type="nucleotide sequence ID" value="NZ_JBBEGL010000006.1"/>
</dbReference>
<keyword evidence="7" id="KW-1185">Reference proteome</keyword>
<dbReference type="EMBL" id="JBBEGL010000006">
    <property type="protein sequence ID" value="MEJ2889143.1"/>
    <property type="molecule type" value="Genomic_DNA"/>
</dbReference>
<dbReference type="Proteomes" id="UP001370100">
    <property type="component" value="Unassembled WGS sequence"/>
</dbReference>
<keyword evidence="2" id="KW-0560">Oxidoreductase</keyword>
<keyword evidence="3" id="KW-0472">Membrane</keyword>
<evidence type="ECO:0000256" key="2">
    <source>
        <dbReference type="ARBA" id="ARBA00023002"/>
    </source>
</evidence>
<evidence type="ECO:0000313" key="7">
    <source>
        <dbReference type="Proteomes" id="UP001370100"/>
    </source>
</evidence>
<evidence type="ECO:0000256" key="1">
    <source>
        <dbReference type="ARBA" id="ARBA00022723"/>
    </source>
</evidence>
<dbReference type="Pfam" id="PF07732">
    <property type="entry name" value="Cu-oxidase_3"/>
    <property type="match status" value="1"/>
</dbReference>
<dbReference type="InterPro" id="IPR002355">
    <property type="entry name" value="Cu_oxidase_Cu_BS"/>
</dbReference>
<dbReference type="CDD" id="cd04202">
    <property type="entry name" value="CuRO_D2_2dMcoN_like"/>
    <property type="match status" value="1"/>
</dbReference>
<dbReference type="PANTHER" id="PTHR11709">
    <property type="entry name" value="MULTI-COPPER OXIDASE"/>
    <property type="match status" value="1"/>
</dbReference>
<keyword evidence="3" id="KW-1133">Transmembrane helix</keyword>
<keyword evidence="1" id="KW-0479">Metal-binding</keyword>
<evidence type="ECO:0000313" key="6">
    <source>
        <dbReference type="EMBL" id="MEJ2889143.1"/>
    </source>
</evidence>
<dbReference type="InterPro" id="IPR008972">
    <property type="entry name" value="Cupredoxin"/>
</dbReference>
<dbReference type="InterPro" id="IPR011706">
    <property type="entry name" value="Cu-oxidase_C"/>
</dbReference>
<evidence type="ECO:0000259" key="5">
    <source>
        <dbReference type="Pfam" id="PF07732"/>
    </source>
</evidence>